<dbReference type="CDD" id="cd00118">
    <property type="entry name" value="LysM"/>
    <property type="match status" value="2"/>
</dbReference>
<dbReference type="SMART" id="SM00257">
    <property type="entry name" value="LysM"/>
    <property type="match status" value="2"/>
</dbReference>
<sequence length="245" mass="25480">MASTNTKWVWTLCVLVTLSNVASGCNDCPFVPIPHCSQNYTVQAGDTLTSIAQNYHLQNAADLVPLNTGLHIDEAIFANNTLCVCGANGCPNPLANCSNIYTVKANDTCDSIAIAHDEQGVNPGDKLVSLNQQLFQVALDCANLKAGTQLCVDCYLTGTTTTLPSPSNSPAASASPVPPILYSPTVPSPTPSPVVSADPLPAPSPVASADPSPVAASNPQTAILSATGAPAPRCCEKRKRRNRRV</sequence>
<protein>
    <recommendedName>
        <fullName evidence="3">LysM domain-containing protein</fullName>
    </recommendedName>
</protein>
<dbReference type="InterPro" id="IPR018392">
    <property type="entry name" value="LysM"/>
</dbReference>
<dbReference type="OrthoDB" id="2128882at2759"/>
<feature type="signal peptide" evidence="2">
    <location>
        <begin position="1"/>
        <end position="24"/>
    </location>
</feature>
<evidence type="ECO:0000313" key="4">
    <source>
        <dbReference type="EMBL" id="TPX32350.1"/>
    </source>
</evidence>
<dbReference type="Gene3D" id="3.10.350.10">
    <property type="entry name" value="LysM domain"/>
    <property type="match status" value="2"/>
</dbReference>
<keyword evidence="5" id="KW-1185">Reference proteome</keyword>
<feature type="compositionally biased region" description="Pro residues" evidence="1">
    <location>
        <begin position="183"/>
        <end position="192"/>
    </location>
</feature>
<feature type="chain" id="PRO_5021315535" description="LysM domain-containing protein" evidence="2">
    <location>
        <begin position="25"/>
        <end position="245"/>
    </location>
</feature>
<reference evidence="4 5" key="1">
    <citation type="journal article" date="2019" name="Sci. Rep.">
        <title>Comparative genomics of chytrid fungi reveal insights into the obligate biotrophic and pathogenic lifestyle of Synchytrium endobioticum.</title>
        <authorList>
            <person name="van de Vossenberg B.T.L.H."/>
            <person name="Warris S."/>
            <person name="Nguyen H.D.T."/>
            <person name="van Gent-Pelzer M.P.E."/>
            <person name="Joly D.L."/>
            <person name="van de Geest H.C."/>
            <person name="Bonants P.J.M."/>
            <person name="Smith D.S."/>
            <person name="Levesque C.A."/>
            <person name="van der Lee T.A.J."/>
        </authorList>
    </citation>
    <scope>NUCLEOTIDE SEQUENCE [LARGE SCALE GENOMIC DNA]</scope>
    <source>
        <strain evidence="4 5">JEL517</strain>
    </source>
</reference>
<accession>A0A507BRP8</accession>
<feature type="domain" description="LysM" evidence="3">
    <location>
        <begin position="38"/>
        <end position="84"/>
    </location>
</feature>
<dbReference type="AlphaFoldDB" id="A0A507BRP8"/>
<comment type="caution">
    <text evidence="4">The sequence shown here is derived from an EMBL/GenBank/DDBJ whole genome shotgun (WGS) entry which is preliminary data.</text>
</comment>
<proteinExistence type="predicted"/>
<keyword evidence="2" id="KW-0732">Signal</keyword>
<gene>
    <name evidence="4" type="ORF">SmJEL517_g04497</name>
</gene>
<dbReference type="PROSITE" id="PS51257">
    <property type="entry name" value="PROKAR_LIPOPROTEIN"/>
    <property type="match status" value="1"/>
</dbReference>
<evidence type="ECO:0000313" key="5">
    <source>
        <dbReference type="Proteomes" id="UP000319731"/>
    </source>
</evidence>
<dbReference type="Proteomes" id="UP000319731">
    <property type="component" value="Unassembled WGS sequence"/>
</dbReference>
<dbReference type="EMBL" id="QEAO01000031">
    <property type="protein sequence ID" value="TPX32350.1"/>
    <property type="molecule type" value="Genomic_DNA"/>
</dbReference>
<organism evidence="4 5">
    <name type="scientific">Synchytrium microbalum</name>
    <dbReference type="NCBI Taxonomy" id="1806994"/>
    <lineage>
        <taxon>Eukaryota</taxon>
        <taxon>Fungi</taxon>
        <taxon>Fungi incertae sedis</taxon>
        <taxon>Chytridiomycota</taxon>
        <taxon>Chytridiomycota incertae sedis</taxon>
        <taxon>Chytridiomycetes</taxon>
        <taxon>Synchytriales</taxon>
        <taxon>Synchytriaceae</taxon>
        <taxon>Synchytrium</taxon>
    </lineage>
</organism>
<dbReference type="GeneID" id="42005722"/>
<dbReference type="Pfam" id="PF01476">
    <property type="entry name" value="LysM"/>
    <property type="match status" value="2"/>
</dbReference>
<dbReference type="PROSITE" id="PS51782">
    <property type="entry name" value="LYSM"/>
    <property type="match status" value="2"/>
</dbReference>
<dbReference type="RefSeq" id="XP_031023575.1">
    <property type="nucleotide sequence ID" value="XM_031170425.1"/>
</dbReference>
<evidence type="ECO:0000256" key="1">
    <source>
        <dbReference type="SAM" id="MobiDB-lite"/>
    </source>
</evidence>
<name>A0A507BRP8_9FUNG</name>
<feature type="region of interest" description="Disordered" evidence="1">
    <location>
        <begin position="183"/>
        <end position="245"/>
    </location>
</feature>
<feature type="domain" description="LysM" evidence="3">
    <location>
        <begin position="99"/>
        <end position="152"/>
    </location>
</feature>
<dbReference type="InterPro" id="IPR036779">
    <property type="entry name" value="LysM_dom_sf"/>
</dbReference>
<evidence type="ECO:0000259" key="3">
    <source>
        <dbReference type="PROSITE" id="PS51782"/>
    </source>
</evidence>
<feature type="compositionally biased region" description="Low complexity" evidence="1">
    <location>
        <begin position="193"/>
        <end position="217"/>
    </location>
</feature>
<evidence type="ECO:0000256" key="2">
    <source>
        <dbReference type="SAM" id="SignalP"/>
    </source>
</evidence>
<dbReference type="SUPFAM" id="SSF54106">
    <property type="entry name" value="LysM domain"/>
    <property type="match status" value="1"/>
</dbReference>
<feature type="compositionally biased region" description="Basic residues" evidence="1">
    <location>
        <begin position="236"/>
        <end position="245"/>
    </location>
</feature>